<keyword evidence="4" id="KW-1185">Reference proteome</keyword>
<name>A0A1H0PDW7_9BACT</name>
<dbReference type="STRING" id="91360.SAMN05660330_01635"/>
<dbReference type="Gene3D" id="3.40.50.10680">
    <property type="entry name" value="CofD-like domains"/>
    <property type="match status" value="1"/>
</dbReference>
<sequence>MIKEHFSSIKNLTFSPLELQPGQDIREKLVDLVLQGVPAQLPAHLSGYLKTIREELLQTGVENVRVVVFGGGTGLSNIIGGDSRLYGWCARPYNGLKELFPRTRSVVCVTDDGGSTGELLKDIDLIAVGDIRHVLLSSVQLNRLWELYNLGKTEAHRVAGVLWRLFNWRFTGPLTRQHPHFQEIKKEVESLPQDMASYLRTLMDYLFVSKKLGKSLKRSHCMGNLLIAAAVFREQDNYGASGVDDSDIAAHCAIRDGLDRLGRIIGAAPRAVMPCTSTPAQLRVLYTNGVEITGEHKLSTATRGVPVDSVHVDYCGEARTYDEIIEDIERADIVVFAPGSLYSSIIPVFKVPGLAEAVRSNTRAMKILISNLWVQAGETDLSLVNPERKFHVSDMIRAYEENIPGGTRDLFNEVLCVSLKDIPGSVLQRYGVEGKVPIYLDKEKLVGSNFFPVECDIFSTAALNDRGVIQHDQERLALAIKALYNGRKCWEKGIVASREGGTGGSADKNLQPQNRSTEKCPEKLRQTIKPYIKYRKISEKIDSLKICCIGLDKKPDLSHIKSMIVDILCDHPVIPIAHLGFFRDIFCVSSELWKRDQQWDNVFSFFDPADGCIKIRADQFRDRRNLEVAFMVALGESLLGNYAAEKIMEDVVIDGIGLGRVYHLYLAAEPQRRCYFDTHQIKTFLSLSRMCDTGDHNHYTRLVNRGEGFTPPGLLMGLMYAWYVDNQLASHIEYKMSVMKIRKSDLIPEQVRMADRRRKMVDFFREVVFYGDLKP</sequence>
<dbReference type="OrthoDB" id="9783842at2"/>
<dbReference type="PANTHER" id="PTHR30135">
    <property type="entry name" value="UNCHARACTERIZED PROTEIN YVCK-RELATED"/>
    <property type="match status" value="1"/>
</dbReference>
<keyword evidence="1" id="KW-0963">Cytoplasm</keyword>
<evidence type="ECO:0000256" key="2">
    <source>
        <dbReference type="SAM" id="MobiDB-lite"/>
    </source>
</evidence>
<dbReference type="InterPro" id="IPR002882">
    <property type="entry name" value="CofD"/>
</dbReference>
<dbReference type="RefSeq" id="WP_092221657.1">
    <property type="nucleotide sequence ID" value="NZ_FNJI01000009.1"/>
</dbReference>
<dbReference type="InterPro" id="IPR038136">
    <property type="entry name" value="CofD-like_dom_sf"/>
</dbReference>
<dbReference type="EMBL" id="FNJI01000009">
    <property type="protein sequence ID" value="SDP03317.1"/>
    <property type="molecule type" value="Genomic_DNA"/>
</dbReference>
<dbReference type="SUPFAM" id="SSF142338">
    <property type="entry name" value="CofD-like"/>
    <property type="match status" value="1"/>
</dbReference>
<dbReference type="GO" id="GO:0043743">
    <property type="term" value="F:LPPG:FO 2-phospho-L-lactate transferase activity"/>
    <property type="evidence" value="ECO:0007669"/>
    <property type="project" value="InterPro"/>
</dbReference>
<evidence type="ECO:0008006" key="5">
    <source>
        <dbReference type="Google" id="ProtNLM"/>
    </source>
</evidence>
<dbReference type="PANTHER" id="PTHR30135:SF3">
    <property type="entry name" value="GLUCONEOGENESIS FACTOR-RELATED"/>
    <property type="match status" value="1"/>
</dbReference>
<accession>A0A1H0PDW7</accession>
<dbReference type="AlphaFoldDB" id="A0A1H0PDW7"/>
<evidence type="ECO:0000313" key="4">
    <source>
        <dbReference type="Proteomes" id="UP000199073"/>
    </source>
</evidence>
<feature type="region of interest" description="Disordered" evidence="2">
    <location>
        <begin position="500"/>
        <end position="519"/>
    </location>
</feature>
<protein>
    <recommendedName>
        <fullName evidence="5">YvcK family protein</fullName>
    </recommendedName>
</protein>
<dbReference type="Pfam" id="PF01933">
    <property type="entry name" value="CofD"/>
    <property type="match status" value="1"/>
</dbReference>
<dbReference type="Proteomes" id="UP000199073">
    <property type="component" value="Unassembled WGS sequence"/>
</dbReference>
<evidence type="ECO:0000313" key="3">
    <source>
        <dbReference type="EMBL" id="SDP03317.1"/>
    </source>
</evidence>
<reference evidence="3 4" key="1">
    <citation type="submission" date="2016-10" db="EMBL/GenBank/DDBJ databases">
        <authorList>
            <person name="de Groot N.N."/>
        </authorList>
    </citation>
    <scope>NUCLEOTIDE SEQUENCE [LARGE SCALE GENOMIC DNA]</scope>
    <source>
        <strain evidence="3 4">DSM 12130</strain>
    </source>
</reference>
<dbReference type="CDD" id="cd07187">
    <property type="entry name" value="YvcK_like"/>
    <property type="match status" value="1"/>
</dbReference>
<evidence type="ECO:0000256" key="1">
    <source>
        <dbReference type="ARBA" id="ARBA00022490"/>
    </source>
</evidence>
<organism evidence="3 4">
    <name type="scientific">Desulforhopalus singaporensis</name>
    <dbReference type="NCBI Taxonomy" id="91360"/>
    <lineage>
        <taxon>Bacteria</taxon>
        <taxon>Pseudomonadati</taxon>
        <taxon>Thermodesulfobacteriota</taxon>
        <taxon>Desulfobulbia</taxon>
        <taxon>Desulfobulbales</taxon>
        <taxon>Desulfocapsaceae</taxon>
        <taxon>Desulforhopalus</taxon>
    </lineage>
</organism>
<proteinExistence type="predicted"/>
<gene>
    <name evidence="3" type="ORF">SAMN05660330_01635</name>
</gene>
<dbReference type="InterPro" id="IPR010119">
    <property type="entry name" value="Gluconeogen_factor"/>
</dbReference>